<dbReference type="AlphaFoldDB" id="A0A2T5RIX9"/>
<organism evidence="1 2">
    <name type="scientific">Halanaerobium saccharolyticum</name>
    <dbReference type="NCBI Taxonomy" id="43595"/>
    <lineage>
        <taxon>Bacteria</taxon>
        <taxon>Bacillati</taxon>
        <taxon>Bacillota</taxon>
        <taxon>Clostridia</taxon>
        <taxon>Halanaerobiales</taxon>
        <taxon>Halanaerobiaceae</taxon>
        <taxon>Halanaerobium</taxon>
    </lineage>
</organism>
<dbReference type="OrthoDB" id="1488847at2"/>
<evidence type="ECO:0000313" key="1">
    <source>
        <dbReference type="EMBL" id="PTV98368.1"/>
    </source>
</evidence>
<sequence>MNKCNNNINLKRGVKRYYLPINFNLNVNFFVLNSHIKTIKELPNIKSESEGLDYLSKDIKKYILIEIESPLYEIDSVIEISRYVRPRLLIILSVLSFLTEYPFTSYEILSTEAEKLCEGDRVAEIENVKVMNFEFDGKNLNNDAEILLEKVSSKNKSTKRLVSSLLDRWRKALYLLKETEERSYLHDDEALLSFFHILELLSTEYQKQLKFEVNKKIEKVFNDILENMFNLYGDHLLQEKNKNINYFNDALLGNNLSVYTKICYMLDNLNLLDKKVQNLVKILIKSRNKVAHGRQVYQDKVIWPLPPFFPLTDIDFSYIQVIKTLTARTISMELGLGIWENRWNKIHNELYSSVEEVRSFIKNKDYMKISEDEFFQEDNKEISLAAITEYYIKGKLNYIDIKKSLNNVIKKINLNNQNINELAILTIFFADDKDNELARKSKKIIKKCSKDINYKEILMWLEYEGLKPNWLRKWIMNGSKI</sequence>
<comment type="caution">
    <text evidence="1">The sequence shown here is derived from an EMBL/GenBank/DDBJ whole genome shotgun (WGS) entry which is preliminary data.</text>
</comment>
<proteinExistence type="predicted"/>
<dbReference type="EMBL" id="QAXS01000017">
    <property type="protein sequence ID" value="PTV98368.1"/>
    <property type="molecule type" value="Genomic_DNA"/>
</dbReference>
<protein>
    <recommendedName>
        <fullName evidence="3">Apea-like HEPN domain-containing protein</fullName>
    </recommendedName>
</protein>
<gene>
    <name evidence="1" type="ORF">C8C76_11725</name>
</gene>
<accession>A0A2T5RIX9</accession>
<evidence type="ECO:0000313" key="2">
    <source>
        <dbReference type="Proteomes" id="UP000244089"/>
    </source>
</evidence>
<dbReference type="RefSeq" id="WP_108140488.1">
    <property type="nucleotide sequence ID" value="NZ_QAXS01000017.1"/>
</dbReference>
<evidence type="ECO:0008006" key="3">
    <source>
        <dbReference type="Google" id="ProtNLM"/>
    </source>
</evidence>
<name>A0A2T5RIX9_9FIRM</name>
<reference evidence="1 2" key="1">
    <citation type="submission" date="2018-04" db="EMBL/GenBank/DDBJ databases">
        <title>Subsurface microbial communities from deep shales in Ohio and West Virginia, USA.</title>
        <authorList>
            <person name="Wrighton K."/>
        </authorList>
    </citation>
    <scope>NUCLEOTIDE SEQUENCE [LARGE SCALE GENOMIC DNA]</scope>
    <source>
        <strain evidence="1 2">WC1</strain>
    </source>
</reference>
<dbReference type="Proteomes" id="UP000244089">
    <property type="component" value="Unassembled WGS sequence"/>
</dbReference>